<evidence type="ECO:0000313" key="3">
    <source>
        <dbReference type="Proteomes" id="UP000194265"/>
    </source>
</evidence>
<dbReference type="EMBL" id="CP018791">
    <property type="protein sequence ID" value="ARR01528.1"/>
    <property type="molecule type" value="Genomic_DNA"/>
</dbReference>
<dbReference type="PROSITE" id="PS51208">
    <property type="entry name" value="AUTOTRANSPORTER"/>
    <property type="match status" value="1"/>
</dbReference>
<dbReference type="InterPro" id="IPR036709">
    <property type="entry name" value="Autotransporte_beta_dom_sf"/>
</dbReference>
<dbReference type="SUPFAM" id="SSF51126">
    <property type="entry name" value="Pectin lyase-like"/>
    <property type="match status" value="1"/>
</dbReference>
<dbReference type="OrthoDB" id="5360552at2"/>
<evidence type="ECO:0000259" key="1">
    <source>
        <dbReference type="PROSITE" id="PS51208"/>
    </source>
</evidence>
<dbReference type="RefSeq" id="WP_086333257.1">
    <property type="nucleotide sequence ID" value="NZ_CP018791.1"/>
</dbReference>
<dbReference type="Gene3D" id="2.40.128.130">
    <property type="entry name" value="Autotransporter beta-domain"/>
    <property type="match status" value="1"/>
</dbReference>
<dbReference type="InterPro" id="IPR011050">
    <property type="entry name" value="Pectin_lyase_fold/virulence"/>
</dbReference>
<name>A0A1X9SZ23_9BACT</name>
<dbReference type="Pfam" id="PF03797">
    <property type="entry name" value="Autotransporter"/>
    <property type="match status" value="1"/>
</dbReference>
<proteinExistence type="predicted"/>
<feature type="domain" description="Autotransporter" evidence="1">
    <location>
        <begin position="597"/>
        <end position="863"/>
    </location>
</feature>
<protein>
    <submittedName>
        <fullName evidence="2">Autotransporter domain protein</fullName>
    </submittedName>
</protein>
<dbReference type="STRING" id="1660074.CVIC8964_0078"/>
<dbReference type="AlphaFoldDB" id="A0A1X9SZ23"/>
<dbReference type="Proteomes" id="UP000194265">
    <property type="component" value="Chromosome"/>
</dbReference>
<dbReference type="SMART" id="SM00869">
    <property type="entry name" value="Autotransporter"/>
    <property type="match status" value="1"/>
</dbReference>
<sequence>MTKIKLSALACAILVGGGQQLVAENSNNIIDLGNYVGQSIDINQETKTITGTDTDASINVDNNGELISEVPIFVGADINIKNNSNAIFESEESLVYIEHPYLHIINNSTAVFKENLEIRNGANEWPVIEKNNDFSGGSLWLNNNSTLDIKGSATFIETSVLINQGSTATINNLEGYDSKIYVVNDSKLEIYNNAEFLGTHLIVKDNSNAKINGALSVTDSGIIEFVNGEFSVNYGGIKIDKSNLNVEGEATFGNSDTELNNSSIVNFKDKLTLFDSAMLLKNSSSLNVGGVADFTDSALVVQNGSKVMFNDSFTMKNGEAEKSIIILDNGSAINVKGDFENHGVIYYGASADNAPKITVDGKATLKDTTEIGIYATSGDISNLNQAVFLESKEEIENQATDENIYAMYFDPDNEDANEEGLVKYDQNIIDATLKLSEDGKKLLVQILMAGDMQNRPINEKIDFVAKSTQTAGVNLTAQDLDIITSLFTMEDAKGNGLVATEGIKLADQAAQGNQEAAQIISKTAQSIQKNSQDSITATSNLINTFNLATKNEVGKRITNVTTRSNASQLANFIESLEGQKFADASNGVLLSMMADEMAAYQNSFYLNALGAKGDFKDGTNPKIYGAILGYDRMIDDLLIGGYFSYTNSETENIELDSDIYELGLYSRYFLDNNEFDFNIAGGYGKNDLSYTQNILGINKILQSNFNSSYIALGLDYGYRFAINDNASIKPYIGADYLYSKTQNYTLKDETGADFQKVQSNTVKNLKAKLGLEMVKNFDEISIYADAKIKRDLINDEGFTRSSFAGSSAGFNIKGNDKKYTNFAIDTGIVYNATKNLSINLNLGADVNSDDKIYSTSFGAAYKF</sequence>
<organism evidence="2 3">
    <name type="scientific">Campylobacter vicugnae</name>
    <dbReference type="NCBI Taxonomy" id="1660076"/>
    <lineage>
        <taxon>Bacteria</taxon>
        <taxon>Pseudomonadati</taxon>
        <taxon>Campylobacterota</taxon>
        <taxon>Epsilonproteobacteria</taxon>
        <taxon>Campylobacterales</taxon>
        <taxon>Campylobacteraceae</taxon>
        <taxon>Campylobacter</taxon>
    </lineage>
</organism>
<reference evidence="2 3" key="1">
    <citation type="journal article" date="2017" name="Genome Biol. Evol.">
        <title>Comparative Genomic Analysis Identifies a Campylobacter Clade Deficient in Selenium Metabolism.</title>
        <authorList>
            <person name="Miller W.G."/>
            <person name="Yee E."/>
            <person name="Lopes B.S."/>
            <person name="Chapman M.H."/>
            <person name="Huynh S."/>
            <person name="Bono J.L."/>
            <person name="Parker C.T."/>
            <person name="Strachan N.J.C."/>
            <person name="Forbes K.J."/>
        </authorList>
    </citation>
    <scope>NUCLEOTIDE SEQUENCE [LARGE SCALE GENOMIC DNA]</scope>
    <source>
        <strain evidence="2 3">RM8964</strain>
    </source>
</reference>
<dbReference type="SUPFAM" id="SSF103515">
    <property type="entry name" value="Autotransporter"/>
    <property type="match status" value="1"/>
</dbReference>
<gene>
    <name evidence="2" type="ORF">CVIC8964_0078</name>
</gene>
<evidence type="ECO:0000313" key="2">
    <source>
        <dbReference type="EMBL" id="ARR01528.1"/>
    </source>
</evidence>
<dbReference type="InterPro" id="IPR005546">
    <property type="entry name" value="Autotransporte_beta"/>
</dbReference>
<accession>A0A1X9SZ23</accession>